<feature type="transmembrane region" description="Helical" evidence="6">
    <location>
        <begin position="759"/>
        <end position="775"/>
    </location>
</feature>
<keyword evidence="9" id="KW-1185">Reference proteome</keyword>
<dbReference type="GO" id="GO:0016020">
    <property type="term" value="C:membrane"/>
    <property type="evidence" value="ECO:0007669"/>
    <property type="project" value="UniProtKB-SubCell"/>
</dbReference>
<feature type="transmembrane region" description="Helical" evidence="6">
    <location>
        <begin position="373"/>
        <end position="398"/>
    </location>
</feature>
<name>A0ABD3UG77_SINWO</name>
<feature type="transmembrane region" description="Helical" evidence="6">
    <location>
        <begin position="510"/>
        <end position="532"/>
    </location>
</feature>
<evidence type="ECO:0000256" key="5">
    <source>
        <dbReference type="ARBA" id="ARBA00023136"/>
    </source>
</evidence>
<feature type="transmembrane region" description="Helical" evidence="6">
    <location>
        <begin position="323"/>
        <end position="343"/>
    </location>
</feature>
<feature type="transmembrane region" description="Helical" evidence="6">
    <location>
        <begin position="484"/>
        <end position="503"/>
    </location>
</feature>
<keyword evidence="7" id="KW-0732">Signal</keyword>
<sequence length="805" mass="92310">MFLFILLLCVVNSLRVLHGQNVENKTEEYDCGRFKNNVTQSNYSECIMQVEPFTGIYLQHWIGVIRPHFAHYTLIFNNTPVIHALPTVIRPLRWVWTYHPPKCVIPYLNWPVDFSILSFGLLCAKCLDRQVFIHINVTPSNCTIALGQHNASCAIATALNNMTQQYLAPTHKSYNYSSWCYMVEIPGVRDTLAYTLALYFNYPLDFMRYKCCRSKFDYYTESIHVYCPEETKQKWRTSTLGPYAIGLVLLCYCPLILCYWGDTMAAIGQKIPHDNSYEDLDDSDRKQWVYLDGRAPVSMTTLTCGLCGLSWKYPIAVSRLRRALFILFSPSLIFLQCLIYSIYQGDLTSDLIDHGVPMGFLSMLGGMEKSKRLFVPMLGGPYCLLFMYYITGFIFLLIPRSLGELVEKGSLDSKFAGLSPLVLGTKRIEEISMVPVNLYHGYKRLSRLILARFYLVIIPRFWFEAVLIVWFRFKRHLDFLLKHFPKPIVITLCFVIVPLYLILGSLEVFFCLIYYSIPIIWFGLVVISGFVSRATSCIETRSPLNLPPSGRLILRLAMYTIIGPLLLCLMHAFFAIYLASFSIVGETIIFLFYALVLFPSSSFGYMFFGGALLYYIWKLLKGIGDVYYELLSDLVEICTNLDLDHNISKLHNSTVMIEAPPGSTVTALRVNDITIHLTEQQRNIIHNRSHASVKTYVRYANHIPGISRRLFTFIVRKCKPVHITIFQAIFRIALIVLLVFGTIKLSMNSQGMSSEISEVMHVLFIVVIGALPRVLEITLSHTDKAVHKEIHLMMLETLIHEFHES</sequence>
<feature type="transmembrane region" description="Helical" evidence="6">
    <location>
        <begin position="576"/>
        <end position="596"/>
    </location>
</feature>
<evidence type="ECO:0000313" key="8">
    <source>
        <dbReference type="EMBL" id="KAL3848529.1"/>
    </source>
</evidence>
<evidence type="ECO:0000256" key="7">
    <source>
        <dbReference type="SAM" id="SignalP"/>
    </source>
</evidence>
<evidence type="ECO:0000256" key="1">
    <source>
        <dbReference type="ARBA" id="ARBA00004141"/>
    </source>
</evidence>
<reference evidence="8 9" key="1">
    <citation type="submission" date="2024-11" db="EMBL/GenBank/DDBJ databases">
        <title>Chromosome-level genome assembly of the freshwater bivalve Anodonta woodiana.</title>
        <authorList>
            <person name="Chen X."/>
        </authorList>
    </citation>
    <scope>NUCLEOTIDE SEQUENCE [LARGE SCALE GENOMIC DNA]</scope>
    <source>
        <strain evidence="8">MN2024</strain>
        <tissue evidence="8">Gills</tissue>
    </source>
</reference>
<keyword evidence="4 6" id="KW-1133">Transmembrane helix</keyword>
<organism evidence="8 9">
    <name type="scientific">Sinanodonta woodiana</name>
    <name type="common">Chinese pond mussel</name>
    <name type="synonym">Anodonta woodiana</name>
    <dbReference type="NCBI Taxonomy" id="1069815"/>
    <lineage>
        <taxon>Eukaryota</taxon>
        <taxon>Metazoa</taxon>
        <taxon>Spiralia</taxon>
        <taxon>Lophotrochozoa</taxon>
        <taxon>Mollusca</taxon>
        <taxon>Bivalvia</taxon>
        <taxon>Autobranchia</taxon>
        <taxon>Heteroconchia</taxon>
        <taxon>Palaeoheterodonta</taxon>
        <taxon>Unionida</taxon>
        <taxon>Unionoidea</taxon>
        <taxon>Unionidae</taxon>
        <taxon>Unioninae</taxon>
        <taxon>Sinanodonta</taxon>
    </lineage>
</organism>
<accession>A0ABD3UG77</accession>
<evidence type="ECO:0000313" key="9">
    <source>
        <dbReference type="Proteomes" id="UP001634394"/>
    </source>
</evidence>
<dbReference type="InterPro" id="IPR004840">
    <property type="entry name" value="Amino_acid_permease_CS"/>
</dbReference>
<proteinExistence type="predicted"/>
<evidence type="ECO:0000256" key="4">
    <source>
        <dbReference type="ARBA" id="ARBA00022989"/>
    </source>
</evidence>
<dbReference type="PROSITE" id="PS00218">
    <property type="entry name" value="AMINO_ACID_PERMEASE_1"/>
    <property type="match status" value="1"/>
</dbReference>
<feature type="chain" id="PRO_5044831957" evidence="7">
    <location>
        <begin position="20"/>
        <end position="805"/>
    </location>
</feature>
<feature type="transmembrane region" description="Helical" evidence="6">
    <location>
        <begin position="725"/>
        <end position="747"/>
    </location>
</feature>
<feature type="transmembrane region" description="Helical" evidence="6">
    <location>
        <begin position="453"/>
        <end position="472"/>
    </location>
</feature>
<feature type="transmembrane region" description="Helical" evidence="6">
    <location>
        <begin position="240"/>
        <end position="260"/>
    </location>
</feature>
<feature type="signal peptide" evidence="7">
    <location>
        <begin position="1"/>
        <end position="19"/>
    </location>
</feature>
<keyword evidence="2" id="KW-0813">Transport</keyword>
<dbReference type="Proteomes" id="UP001634394">
    <property type="component" value="Unassembled WGS sequence"/>
</dbReference>
<comment type="subcellular location">
    <subcellularLocation>
        <location evidence="1">Membrane</location>
        <topology evidence="1">Multi-pass membrane protein</topology>
    </subcellularLocation>
</comment>
<feature type="transmembrane region" description="Helical" evidence="6">
    <location>
        <begin position="602"/>
        <end position="620"/>
    </location>
</feature>
<evidence type="ECO:0000256" key="6">
    <source>
        <dbReference type="SAM" id="Phobius"/>
    </source>
</evidence>
<keyword evidence="3 6" id="KW-0812">Transmembrane</keyword>
<dbReference type="EMBL" id="JBJQND010000016">
    <property type="protein sequence ID" value="KAL3848529.1"/>
    <property type="molecule type" value="Genomic_DNA"/>
</dbReference>
<keyword evidence="5 6" id="KW-0472">Membrane</keyword>
<evidence type="ECO:0000256" key="3">
    <source>
        <dbReference type="ARBA" id="ARBA00022692"/>
    </source>
</evidence>
<protein>
    <submittedName>
        <fullName evidence="8">Uncharacterized protein</fullName>
    </submittedName>
</protein>
<comment type="caution">
    <text evidence="8">The sequence shown here is derived from an EMBL/GenBank/DDBJ whole genome shotgun (WGS) entry which is preliminary data.</text>
</comment>
<feature type="transmembrane region" description="Helical" evidence="6">
    <location>
        <begin position="552"/>
        <end position="569"/>
    </location>
</feature>
<dbReference type="AlphaFoldDB" id="A0ABD3UG77"/>
<evidence type="ECO:0000256" key="2">
    <source>
        <dbReference type="ARBA" id="ARBA00022448"/>
    </source>
</evidence>
<gene>
    <name evidence="8" type="ORF">ACJMK2_019380</name>
</gene>